<evidence type="ECO:0000256" key="2">
    <source>
        <dbReference type="SAM" id="Phobius"/>
    </source>
</evidence>
<evidence type="ECO:0000256" key="1">
    <source>
        <dbReference type="SAM" id="MobiDB-lite"/>
    </source>
</evidence>
<proteinExistence type="predicted"/>
<comment type="caution">
    <text evidence="3">The sequence shown here is derived from an EMBL/GenBank/DDBJ whole genome shotgun (WGS) entry which is preliminary data.</text>
</comment>
<keyword evidence="2" id="KW-1133">Transmembrane helix</keyword>
<keyword evidence="2" id="KW-0812">Transmembrane</keyword>
<dbReference type="Proteomes" id="UP000176645">
    <property type="component" value="Unassembled WGS sequence"/>
</dbReference>
<feature type="region of interest" description="Disordered" evidence="1">
    <location>
        <begin position="57"/>
        <end position="92"/>
    </location>
</feature>
<name>A0A1G1WKJ0_9BACT</name>
<reference evidence="3 4" key="1">
    <citation type="journal article" date="2016" name="Nat. Commun.">
        <title>Thousands of microbial genomes shed light on interconnected biogeochemical processes in an aquifer system.</title>
        <authorList>
            <person name="Anantharaman K."/>
            <person name="Brown C.T."/>
            <person name="Hug L.A."/>
            <person name="Sharon I."/>
            <person name="Castelle C.J."/>
            <person name="Probst A.J."/>
            <person name="Thomas B.C."/>
            <person name="Singh A."/>
            <person name="Wilkins M.J."/>
            <person name="Karaoz U."/>
            <person name="Brodie E.L."/>
            <person name="Williams K.H."/>
            <person name="Hubbard S.S."/>
            <person name="Banfield J.F."/>
        </authorList>
    </citation>
    <scope>NUCLEOTIDE SEQUENCE [LARGE SCALE GENOMIC DNA]</scope>
</reference>
<organism evidence="3 4">
    <name type="scientific">Candidatus Woykebacteria bacterium RBG_19FT_COMBO_43_10</name>
    <dbReference type="NCBI Taxonomy" id="1802598"/>
    <lineage>
        <taxon>Bacteria</taxon>
        <taxon>Candidatus Woykeibacteriota</taxon>
    </lineage>
</organism>
<feature type="transmembrane region" description="Helical" evidence="2">
    <location>
        <begin position="15"/>
        <end position="34"/>
    </location>
</feature>
<protein>
    <recommendedName>
        <fullName evidence="5">YtxH domain-containing protein</fullName>
    </recommendedName>
</protein>
<dbReference type="EMBL" id="MHCU01000008">
    <property type="protein sequence ID" value="OGY28229.1"/>
    <property type="molecule type" value="Genomic_DNA"/>
</dbReference>
<gene>
    <name evidence="3" type="ORF">A2Z42_03725</name>
</gene>
<evidence type="ECO:0000313" key="4">
    <source>
        <dbReference type="Proteomes" id="UP000176645"/>
    </source>
</evidence>
<evidence type="ECO:0008006" key="5">
    <source>
        <dbReference type="Google" id="ProtNLM"/>
    </source>
</evidence>
<evidence type="ECO:0000313" key="3">
    <source>
        <dbReference type="EMBL" id="OGY28229.1"/>
    </source>
</evidence>
<dbReference type="AlphaFoldDB" id="A0A1G1WKJ0"/>
<keyword evidence="2" id="KW-0472">Membrane</keyword>
<accession>A0A1G1WKJ0</accession>
<sequence>MAENKYEENNQEGHFYKGLFFGLLIGVGLVWFLNSESGKEIVKKTRRRIDEALAQEPETADYEFEDEEVGPVEETKAKSSSNPRRFFQKKSK</sequence>
<feature type="compositionally biased region" description="Acidic residues" evidence="1">
    <location>
        <begin position="58"/>
        <end position="71"/>
    </location>
</feature>